<gene>
    <name evidence="1" type="ordered locus">Fluta_1281</name>
</gene>
<evidence type="ECO:0000313" key="1">
    <source>
        <dbReference type="EMBL" id="AEA43276.1"/>
    </source>
</evidence>
<dbReference type="eggNOG" id="ENOG5032YXM">
    <property type="taxonomic scope" value="Bacteria"/>
</dbReference>
<organism evidence="1 2">
    <name type="scientific">Fluviicola taffensis (strain DSM 16823 / NCIMB 13979 / RW262)</name>
    <dbReference type="NCBI Taxonomy" id="755732"/>
    <lineage>
        <taxon>Bacteria</taxon>
        <taxon>Pseudomonadati</taxon>
        <taxon>Bacteroidota</taxon>
        <taxon>Flavobacteriia</taxon>
        <taxon>Flavobacteriales</taxon>
        <taxon>Crocinitomicaceae</taxon>
        <taxon>Fluviicola</taxon>
    </lineage>
</organism>
<proteinExistence type="predicted"/>
<sequence>MGAWGHGIFDDDTAYDYVDEIDNSDNPKEIFKNAFETAMNAEYLEYDDCHAVTVSASYIDSILNGTKPRVDAEDENFFQFVEKNKHLDVTDLKPNAVKALKVVISDNSELNELWTDNEELYPKWKGDIEELIERLK</sequence>
<name>F2IC50_FLUTR</name>
<evidence type="ECO:0008006" key="3">
    <source>
        <dbReference type="Google" id="ProtNLM"/>
    </source>
</evidence>
<dbReference type="EMBL" id="CP002542">
    <property type="protein sequence ID" value="AEA43276.1"/>
    <property type="molecule type" value="Genomic_DNA"/>
</dbReference>
<dbReference type="KEGG" id="fte:Fluta_1281"/>
<dbReference type="InterPro" id="IPR025355">
    <property type="entry name" value="DUF4259"/>
</dbReference>
<evidence type="ECO:0000313" key="2">
    <source>
        <dbReference type="Proteomes" id="UP000007463"/>
    </source>
</evidence>
<dbReference type="Pfam" id="PF14078">
    <property type="entry name" value="DUF4259"/>
    <property type="match status" value="1"/>
</dbReference>
<accession>F2IC50</accession>
<dbReference type="OrthoDB" id="191350at2"/>
<dbReference type="Proteomes" id="UP000007463">
    <property type="component" value="Chromosome"/>
</dbReference>
<dbReference type="HOGENOM" id="CLU_128239_1_0_10"/>
<keyword evidence="2" id="KW-1185">Reference proteome</keyword>
<dbReference type="AlphaFoldDB" id="F2IC50"/>
<dbReference type="RefSeq" id="WP_013686048.1">
    <property type="nucleotide sequence ID" value="NC_015321.1"/>
</dbReference>
<reference evidence="1" key="1">
    <citation type="journal article" date="2011" name="Stand. Genomic Sci.">
        <title>Complete genome sequence of the gliding freshwater bacterium Fluviicola taffensis type strain (RW262).</title>
        <authorList>
            <person name="Woyke T."/>
            <person name="Chertkov O."/>
            <person name="Lapidus A."/>
            <person name="Nolan M."/>
            <person name="Lucas S."/>
            <person name="Del Rio T.G."/>
            <person name="Tice H."/>
            <person name="Cheng J.F."/>
            <person name="Tapia R."/>
            <person name="Han C."/>
            <person name="Goodwin L."/>
            <person name="Pitluck S."/>
            <person name="Liolios K."/>
            <person name="Pagani I."/>
            <person name="Ivanova N."/>
            <person name="Huntemann M."/>
            <person name="Mavromatis K."/>
            <person name="Mikhailova N."/>
            <person name="Pati A."/>
            <person name="Chen A."/>
            <person name="Palaniappan K."/>
            <person name="Land M."/>
            <person name="Hauser L."/>
            <person name="Brambilla E.M."/>
            <person name="Rohde M."/>
            <person name="Mwirichia R."/>
            <person name="Sikorski J."/>
            <person name="Tindall B.J."/>
            <person name="Goker M."/>
            <person name="Bristow J."/>
            <person name="Eisen J.A."/>
            <person name="Markowitz V."/>
            <person name="Hugenholtz P."/>
            <person name="Klenk H.P."/>
            <person name="Kyrpides N.C."/>
        </authorList>
    </citation>
    <scope>NUCLEOTIDE SEQUENCE [LARGE SCALE GENOMIC DNA]</scope>
    <source>
        <strain evidence="1">DSM 16823</strain>
    </source>
</reference>
<protein>
    <recommendedName>
        <fullName evidence="3">DUF4259 domain-containing protein</fullName>
    </recommendedName>
</protein>
<dbReference type="STRING" id="755732.Fluta_1281"/>